<dbReference type="InterPro" id="IPR025447">
    <property type="entry name" value="DUF4192"/>
</dbReference>
<dbReference type="EMBL" id="CADCTS010000184">
    <property type="protein sequence ID" value="CAA9300573.1"/>
    <property type="molecule type" value="Genomic_DNA"/>
</dbReference>
<evidence type="ECO:0000313" key="1">
    <source>
        <dbReference type="EMBL" id="CAA9300573.1"/>
    </source>
</evidence>
<protein>
    <recommendedName>
        <fullName evidence="2">DUF4192 domain-containing protein</fullName>
    </recommendedName>
</protein>
<dbReference type="AlphaFoldDB" id="A0A6J4KC04"/>
<reference evidence="1" key="1">
    <citation type="submission" date="2020-02" db="EMBL/GenBank/DDBJ databases">
        <authorList>
            <person name="Meier V. D."/>
        </authorList>
    </citation>
    <scope>NUCLEOTIDE SEQUENCE</scope>
    <source>
        <strain evidence="1">AVDCRST_MAG48</strain>
    </source>
</reference>
<evidence type="ECO:0008006" key="2">
    <source>
        <dbReference type="Google" id="ProtNLM"/>
    </source>
</evidence>
<gene>
    <name evidence="1" type="ORF">AVDCRST_MAG48-1288</name>
</gene>
<accession>A0A6J4KC04</accession>
<dbReference type="Pfam" id="PF13830">
    <property type="entry name" value="DUF4192"/>
    <property type="match status" value="1"/>
</dbReference>
<feature type="non-terminal residue" evidence="1">
    <location>
        <position position="1"/>
    </location>
</feature>
<sequence length="162" mass="16760">RLRGLVALARGRLSGLDRSDAAQAMADEVRAGLASPGGPDEAAAARLAVLALDLAVRDVGWALVSRGTAEEHQRLWARVVAGSPPEVASAPLGLLGATAWVGGNGALLNCCVERLERDDPGYTMGRLLADLSERALPPSLWDELVGGLRAEVGAVTGLRGLH</sequence>
<proteinExistence type="predicted"/>
<name>A0A6J4KC04_9ACTN</name>
<organism evidence="1">
    <name type="scientific">uncultured Friedmanniella sp</name>
    <dbReference type="NCBI Taxonomy" id="335381"/>
    <lineage>
        <taxon>Bacteria</taxon>
        <taxon>Bacillati</taxon>
        <taxon>Actinomycetota</taxon>
        <taxon>Actinomycetes</taxon>
        <taxon>Propionibacteriales</taxon>
        <taxon>Nocardioidaceae</taxon>
        <taxon>Friedmanniella</taxon>
        <taxon>environmental samples</taxon>
    </lineage>
</organism>